<evidence type="ECO:0000313" key="2">
    <source>
        <dbReference type="EMBL" id="KFB34764.1"/>
    </source>
</evidence>
<dbReference type="PANTHER" id="PTHR28661:SF1">
    <property type="entry name" value="MICROTUBULE NUCLEATION FACTOR SSNA1"/>
    <property type="match status" value="1"/>
</dbReference>
<dbReference type="VEuPathDB" id="VectorBase:ASIC000143"/>
<dbReference type="OrthoDB" id="295355at2759"/>
<dbReference type="PANTHER" id="PTHR28661">
    <property type="entry name" value="SJOEGREN SYNDROME NUCLEAR AUTOANTIGEN 1"/>
    <property type="match status" value="1"/>
</dbReference>
<dbReference type="STRING" id="74873.A0A084V9X0"/>
<name>A0A084V9X0_ANOSI</name>
<reference evidence="2 4" key="1">
    <citation type="journal article" date="2014" name="BMC Genomics">
        <title>Genome sequence of Anopheles sinensis provides insight into genetics basis of mosquito competence for malaria parasites.</title>
        <authorList>
            <person name="Zhou D."/>
            <person name="Zhang D."/>
            <person name="Ding G."/>
            <person name="Shi L."/>
            <person name="Hou Q."/>
            <person name="Ye Y."/>
            <person name="Xu Y."/>
            <person name="Zhou H."/>
            <person name="Xiong C."/>
            <person name="Li S."/>
            <person name="Yu J."/>
            <person name="Hong S."/>
            <person name="Yu X."/>
            <person name="Zou P."/>
            <person name="Chen C."/>
            <person name="Chang X."/>
            <person name="Wang W."/>
            <person name="Lv Y."/>
            <person name="Sun Y."/>
            <person name="Ma L."/>
            <person name="Shen B."/>
            <person name="Zhu C."/>
        </authorList>
    </citation>
    <scope>NUCLEOTIDE SEQUENCE [LARGE SCALE GENOMIC DNA]</scope>
</reference>
<dbReference type="OMA" id="YIEDLCM"/>
<evidence type="ECO:0000256" key="1">
    <source>
        <dbReference type="SAM" id="Coils"/>
    </source>
</evidence>
<proteinExistence type="predicted"/>
<evidence type="ECO:0000313" key="3">
    <source>
        <dbReference type="EnsemblMetazoa" id="ASIC000143-PA"/>
    </source>
</evidence>
<dbReference type="VEuPathDB" id="VectorBase:ASIS016991"/>
<dbReference type="GO" id="GO:0036064">
    <property type="term" value="C:ciliary basal body"/>
    <property type="evidence" value="ECO:0007669"/>
    <property type="project" value="TreeGrafter"/>
</dbReference>
<dbReference type="AlphaFoldDB" id="A0A084V9X0"/>
<dbReference type="EMBL" id="KE523906">
    <property type="protein sequence ID" value="KFB34764.1"/>
    <property type="molecule type" value="Genomic_DNA"/>
</dbReference>
<dbReference type="EMBL" id="ATLV01000790">
    <property type="status" value="NOT_ANNOTATED_CDS"/>
    <property type="molecule type" value="Genomic_DNA"/>
</dbReference>
<dbReference type="Proteomes" id="UP000030765">
    <property type="component" value="Unassembled WGS sequence"/>
</dbReference>
<organism evidence="2">
    <name type="scientific">Anopheles sinensis</name>
    <name type="common">Mosquito</name>
    <dbReference type="NCBI Taxonomy" id="74873"/>
    <lineage>
        <taxon>Eukaryota</taxon>
        <taxon>Metazoa</taxon>
        <taxon>Ecdysozoa</taxon>
        <taxon>Arthropoda</taxon>
        <taxon>Hexapoda</taxon>
        <taxon>Insecta</taxon>
        <taxon>Pterygota</taxon>
        <taxon>Neoptera</taxon>
        <taxon>Endopterygota</taxon>
        <taxon>Diptera</taxon>
        <taxon>Nematocera</taxon>
        <taxon>Culicoidea</taxon>
        <taxon>Culicidae</taxon>
        <taxon>Anophelinae</taxon>
        <taxon>Anopheles</taxon>
    </lineage>
</organism>
<protein>
    <submittedName>
        <fullName evidence="2">AGAP002098-PA-like protein</fullName>
    </submittedName>
</protein>
<gene>
    <name evidence="2" type="ORF">ZHAS_00000143</name>
</gene>
<sequence length="105" mass="11889">MSDTAARLQNHNQEMVKCLNVLRNTRTVLEKRLAAQEQQREGIRKEIENLQRSLTKLEGSIADDTKKLNDCVKCISETESGYNKVVDTLQLLLMSAKEKSGVPNE</sequence>
<reference evidence="3" key="2">
    <citation type="submission" date="2020-05" db="UniProtKB">
        <authorList>
            <consortium name="EnsemblMetazoa"/>
        </authorList>
    </citation>
    <scope>IDENTIFICATION</scope>
</reference>
<keyword evidence="1" id="KW-0175">Coiled coil</keyword>
<dbReference type="EnsemblMetazoa" id="ASIC000143-RA">
    <property type="protein sequence ID" value="ASIC000143-PA"/>
    <property type="gene ID" value="ASIC000143"/>
</dbReference>
<accession>A0A084V9X0</accession>
<dbReference type="GO" id="GO:0005813">
    <property type="term" value="C:centrosome"/>
    <property type="evidence" value="ECO:0007669"/>
    <property type="project" value="TreeGrafter"/>
</dbReference>
<keyword evidence="4" id="KW-1185">Reference proteome</keyword>
<dbReference type="InterPro" id="IPR033362">
    <property type="entry name" value="SSNA1_fam"/>
</dbReference>
<evidence type="ECO:0000313" key="4">
    <source>
        <dbReference type="Proteomes" id="UP000030765"/>
    </source>
</evidence>
<feature type="coiled-coil region" evidence="1">
    <location>
        <begin position="19"/>
        <end position="67"/>
    </location>
</feature>